<dbReference type="EMBL" id="BK015294">
    <property type="protein sequence ID" value="DAD99839.1"/>
    <property type="molecule type" value="Genomic_DNA"/>
</dbReference>
<evidence type="ECO:0000313" key="1">
    <source>
        <dbReference type="EMBL" id="DAD99839.1"/>
    </source>
</evidence>
<reference evidence="1" key="1">
    <citation type="journal article" date="2021" name="Proc. Natl. Acad. Sci. U.S.A.">
        <title>A Catalog of Tens of Thousands of Viruses from Human Metagenomes Reveals Hidden Associations with Chronic Diseases.</title>
        <authorList>
            <person name="Tisza M.J."/>
            <person name="Buck C.B."/>
        </authorList>
    </citation>
    <scope>NUCLEOTIDE SEQUENCE</scope>
    <source>
        <strain evidence="1">Ct7Q419</strain>
    </source>
</reference>
<name>A0A8S5NZL9_9CAUD</name>
<accession>A0A8S5NZL9</accession>
<proteinExistence type="predicted"/>
<organism evidence="1">
    <name type="scientific">Myoviridae sp. ct7Q419</name>
    <dbReference type="NCBI Taxonomy" id="2825038"/>
    <lineage>
        <taxon>Viruses</taxon>
        <taxon>Duplodnaviria</taxon>
        <taxon>Heunggongvirae</taxon>
        <taxon>Uroviricota</taxon>
        <taxon>Caudoviricetes</taxon>
    </lineage>
</organism>
<sequence>MKMFVTIRSAIVVRSLVRGIIVGKAKRKPRPSMPDWFWWGQDGCWFCKQKNNCNQCKANREYVKEFGEKKQKGRHASAKRGARTKLQLMEDDYGFVEGI</sequence>
<protein>
    <submittedName>
        <fullName evidence="1">Uncharacterized protein</fullName>
    </submittedName>
</protein>